<evidence type="ECO:0000313" key="4">
    <source>
        <dbReference type="Proteomes" id="UP001596398"/>
    </source>
</evidence>
<gene>
    <name evidence="3" type="ORF">ACFQJ4_12435</name>
</gene>
<name>A0ABD5ZRK6_9EURY</name>
<sequence>MYEGKTVAAVVPAYNEEGHIGGVLDSLPGFVDRAYVVDDGSTDGTWAEIRDRATGDLPSGERPRPRDGSGSLGTDRWARDIGPERSGTEVVPIRHAENRGVGAALKTGYRRALEDGLDVTAVVAGDGQTEPDIVERIVAPVAKGRADYAKGNRLAAGDRDAMPRFRQVGNFTLSLLTKIASGYWRVMDPQNGSTAISREALADVGIEEMYEDYGYCNDLLVRLNVAGARIADVPRRAVYEDEESHIRYRSYIPKVSALLLRDFLWRLREKYLFREAHPLVGLYGLGPATAAWGALRSLRRRSDGPLLFVLGLFALAGALVLDAGESRHLDTPVRDDRADATPERVSEAPERERERSPAPAVEPPEGGA</sequence>
<feature type="region of interest" description="Disordered" evidence="1">
    <location>
        <begin position="51"/>
        <end position="89"/>
    </location>
</feature>
<dbReference type="CDD" id="cd04179">
    <property type="entry name" value="DPM_DPG-synthase_like"/>
    <property type="match status" value="1"/>
</dbReference>
<dbReference type="InterPro" id="IPR001173">
    <property type="entry name" value="Glyco_trans_2-like"/>
</dbReference>
<dbReference type="SUPFAM" id="SSF53448">
    <property type="entry name" value="Nucleotide-diphospho-sugar transferases"/>
    <property type="match status" value="1"/>
</dbReference>
<accession>A0ABD5ZRK6</accession>
<feature type="region of interest" description="Disordered" evidence="1">
    <location>
        <begin position="330"/>
        <end position="368"/>
    </location>
</feature>
<keyword evidence="4" id="KW-1185">Reference proteome</keyword>
<dbReference type="InterPro" id="IPR050256">
    <property type="entry name" value="Glycosyltransferase_2"/>
</dbReference>
<comment type="caution">
    <text evidence="3">The sequence shown here is derived from an EMBL/GenBank/DDBJ whole genome shotgun (WGS) entry which is preliminary data.</text>
</comment>
<dbReference type="PANTHER" id="PTHR48090:SF7">
    <property type="entry name" value="RFBJ PROTEIN"/>
    <property type="match status" value="1"/>
</dbReference>
<feature type="domain" description="Glycosyltransferase 2-like" evidence="2">
    <location>
        <begin position="67"/>
        <end position="204"/>
    </location>
</feature>
<feature type="compositionally biased region" description="Basic and acidic residues" evidence="1">
    <location>
        <begin position="330"/>
        <end position="356"/>
    </location>
</feature>
<feature type="compositionally biased region" description="Basic and acidic residues" evidence="1">
    <location>
        <begin position="51"/>
        <end position="67"/>
    </location>
</feature>
<feature type="compositionally biased region" description="Basic and acidic residues" evidence="1">
    <location>
        <begin position="76"/>
        <end position="89"/>
    </location>
</feature>
<organism evidence="3 4">
    <name type="scientific">Halosegnis marinus</name>
    <dbReference type="NCBI Taxonomy" id="3034023"/>
    <lineage>
        <taxon>Archaea</taxon>
        <taxon>Methanobacteriati</taxon>
        <taxon>Methanobacteriota</taxon>
        <taxon>Stenosarchaea group</taxon>
        <taxon>Halobacteria</taxon>
        <taxon>Halobacteriales</taxon>
        <taxon>Natronomonadaceae</taxon>
        <taxon>Halosegnis</taxon>
    </lineage>
</organism>
<dbReference type="GeneID" id="79267831"/>
<proteinExistence type="predicted"/>
<evidence type="ECO:0000313" key="3">
    <source>
        <dbReference type="EMBL" id="MFC7236125.1"/>
    </source>
</evidence>
<feature type="domain" description="Glycosyltransferase 2-like" evidence="2">
    <location>
        <begin position="10"/>
        <end position="54"/>
    </location>
</feature>
<dbReference type="RefSeq" id="WP_276234276.1">
    <property type="nucleotide sequence ID" value="NZ_CP119802.1"/>
</dbReference>
<evidence type="ECO:0000256" key="1">
    <source>
        <dbReference type="SAM" id="MobiDB-lite"/>
    </source>
</evidence>
<protein>
    <submittedName>
        <fullName evidence="3">Glycosyltransferase family 2 protein</fullName>
    </submittedName>
</protein>
<dbReference type="Proteomes" id="UP001596398">
    <property type="component" value="Unassembled WGS sequence"/>
</dbReference>
<dbReference type="EMBL" id="JBHTAP010000001">
    <property type="protein sequence ID" value="MFC7236125.1"/>
    <property type="molecule type" value="Genomic_DNA"/>
</dbReference>
<dbReference type="Pfam" id="PF00535">
    <property type="entry name" value="Glycos_transf_2"/>
    <property type="match status" value="2"/>
</dbReference>
<dbReference type="PANTHER" id="PTHR48090">
    <property type="entry name" value="UNDECAPRENYL-PHOSPHATE 4-DEOXY-4-FORMAMIDO-L-ARABINOSE TRANSFERASE-RELATED"/>
    <property type="match status" value="1"/>
</dbReference>
<dbReference type="Gene3D" id="3.90.550.10">
    <property type="entry name" value="Spore Coat Polysaccharide Biosynthesis Protein SpsA, Chain A"/>
    <property type="match status" value="1"/>
</dbReference>
<reference evidence="3 4" key="1">
    <citation type="journal article" date="2019" name="Int. J. Syst. Evol. Microbiol.">
        <title>The Global Catalogue of Microorganisms (GCM) 10K type strain sequencing project: providing services to taxonomists for standard genome sequencing and annotation.</title>
        <authorList>
            <consortium name="The Broad Institute Genomics Platform"/>
            <consortium name="The Broad Institute Genome Sequencing Center for Infectious Disease"/>
            <person name="Wu L."/>
            <person name="Ma J."/>
        </authorList>
    </citation>
    <scope>NUCLEOTIDE SEQUENCE [LARGE SCALE GENOMIC DNA]</scope>
    <source>
        <strain evidence="3 4">DT85</strain>
    </source>
</reference>
<evidence type="ECO:0000259" key="2">
    <source>
        <dbReference type="Pfam" id="PF00535"/>
    </source>
</evidence>
<dbReference type="AlphaFoldDB" id="A0ABD5ZRK6"/>
<feature type="compositionally biased region" description="Low complexity" evidence="1">
    <location>
        <begin position="357"/>
        <end position="368"/>
    </location>
</feature>
<dbReference type="InterPro" id="IPR029044">
    <property type="entry name" value="Nucleotide-diphossugar_trans"/>
</dbReference>